<sequence>MSVPASHLLPTTDGLEAITLKLPSYSFLIQHSSGRALLFDLGLRKDYWKHTGIPTRAPPGWQIDVDKNVSDILEENSVPLVDIEAVIWSHHHADHVGDVTMFPPSTKVIVGPKFKEHYVSPSLERTPDLNLLAENMKGGRELVEVSFDDAEKGLKVGPSRAYDYFGDGSFYLLDSPGHTYTHMAALARVTTSPEDASRNSFILMAGDTCHFPGQLRPTVNRSIPKECPTVQSLCPGVLLQRLLERSESGPLFGVDEKNVVDFIQAQKSVQRLQSFDSMDNVWVIVAHEQALLDNIEFFPANLNDWKEKGYSDKVRWGFLKALEK</sequence>
<dbReference type="InterPro" id="IPR051013">
    <property type="entry name" value="MBL_superfamily_lactonases"/>
</dbReference>
<evidence type="ECO:0000256" key="3">
    <source>
        <dbReference type="ARBA" id="ARBA00022801"/>
    </source>
</evidence>
<evidence type="ECO:0000313" key="6">
    <source>
        <dbReference type="EMBL" id="CAG7972988.1"/>
    </source>
</evidence>
<dbReference type="OrthoDB" id="10250730at2759"/>
<reference evidence="6" key="1">
    <citation type="submission" date="2021-07" db="EMBL/GenBank/DDBJ databases">
        <authorList>
            <person name="Branca A.L. A."/>
        </authorList>
    </citation>
    <scope>NUCLEOTIDE SEQUENCE</scope>
</reference>
<dbReference type="GO" id="GO:0046872">
    <property type="term" value="F:metal ion binding"/>
    <property type="evidence" value="ECO:0007669"/>
    <property type="project" value="UniProtKB-KW"/>
</dbReference>
<dbReference type="Proteomes" id="UP001153618">
    <property type="component" value="Unassembled WGS sequence"/>
</dbReference>
<comment type="caution">
    <text evidence="6">The sequence shown here is derived from an EMBL/GenBank/DDBJ whole genome shotgun (WGS) entry which is preliminary data.</text>
</comment>
<dbReference type="CDD" id="cd07730">
    <property type="entry name" value="metallo-hydrolase-like_MBL-fold"/>
    <property type="match status" value="1"/>
</dbReference>
<dbReference type="SMART" id="SM00849">
    <property type="entry name" value="Lactamase_B"/>
    <property type="match status" value="1"/>
</dbReference>
<proteinExistence type="inferred from homology"/>
<dbReference type="PANTHER" id="PTHR42978:SF5">
    <property type="entry name" value="METALLO-BETA-LACTAMASE DOMAIN-CONTAINING PROTEIN"/>
    <property type="match status" value="1"/>
</dbReference>
<gene>
    <name evidence="6" type="ORF">POLS_LOCUS1078</name>
</gene>
<keyword evidence="3" id="KW-0378">Hydrolase</keyword>
<dbReference type="GO" id="GO:0016787">
    <property type="term" value="F:hydrolase activity"/>
    <property type="evidence" value="ECO:0007669"/>
    <property type="project" value="UniProtKB-KW"/>
</dbReference>
<protein>
    <recommendedName>
        <fullName evidence="5">Metallo-beta-lactamase domain-containing protein</fullName>
    </recommendedName>
</protein>
<evidence type="ECO:0000256" key="4">
    <source>
        <dbReference type="ARBA" id="ARBA00022833"/>
    </source>
</evidence>
<dbReference type="PANTHER" id="PTHR42978">
    <property type="entry name" value="QUORUM-QUENCHING LACTONASE YTNP-RELATED-RELATED"/>
    <property type="match status" value="1"/>
</dbReference>
<evidence type="ECO:0000259" key="5">
    <source>
        <dbReference type="SMART" id="SM00849"/>
    </source>
</evidence>
<accession>A0A9W4MJS2</accession>
<evidence type="ECO:0000256" key="1">
    <source>
        <dbReference type="ARBA" id="ARBA00007749"/>
    </source>
</evidence>
<keyword evidence="2" id="KW-0479">Metal-binding</keyword>
<dbReference type="AlphaFoldDB" id="A0A9W4MJS2"/>
<dbReference type="EMBL" id="CAJVOS010000009">
    <property type="protein sequence ID" value="CAG7972988.1"/>
    <property type="molecule type" value="Genomic_DNA"/>
</dbReference>
<name>A0A9W4MJS2_PENOL</name>
<dbReference type="SUPFAM" id="SSF56281">
    <property type="entry name" value="Metallo-hydrolase/oxidoreductase"/>
    <property type="match status" value="1"/>
</dbReference>
<comment type="similarity">
    <text evidence="1">Belongs to the metallo-beta-lactamase superfamily.</text>
</comment>
<keyword evidence="7" id="KW-1185">Reference proteome</keyword>
<feature type="domain" description="Metallo-beta-lactamase" evidence="5">
    <location>
        <begin position="23"/>
        <end position="237"/>
    </location>
</feature>
<evidence type="ECO:0000313" key="7">
    <source>
        <dbReference type="Proteomes" id="UP001153618"/>
    </source>
</evidence>
<evidence type="ECO:0000256" key="2">
    <source>
        <dbReference type="ARBA" id="ARBA00022723"/>
    </source>
</evidence>
<dbReference type="Gene3D" id="3.60.15.10">
    <property type="entry name" value="Ribonuclease Z/Hydroxyacylglutathione hydrolase-like"/>
    <property type="match status" value="1"/>
</dbReference>
<dbReference type="InterPro" id="IPR001279">
    <property type="entry name" value="Metallo-B-lactamas"/>
</dbReference>
<dbReference type="Pfam" id="PF00753">
    <property type="entry name" value="Lactamase_B"/>
    <property type="match status" value="1"/>
</dbReference>
<dbReference type="InterPro" id="IPR036866">
    <property type="entry name" value="RibonucZ/Hydroxyglut_hydro"/>
</dbReference>
<keyword evidence="4" id="KW-0862">Zinc</keyword>
<organism evidence="6 7">
    <name type="scientific">Penicillium olsonii</name>
    <dbReference type="NCBI Taxonomy" id="99116"/>
    <lineage>
        <taxon>Eukaryota</taxon>
        <taxon>Fungi</taxon>
        <taxon>Dikarya</taxon>
        <taxon>Ascomycota</taxon>
        <taxon>Pezizomycotina</taxon>
        <taxon>Eurotiomycetes</taxon>
        <taxon>Eurotiomycetidae</taxon>
        <taxon>Eurotiales</taxon>
        <taxon>Aspergillaceae</taxon>
        <taxon>Penicillium</taxon>
    </lineage>
</organism>